<reference evidence="2 3" key="1">
    <citation type="submission" date="2022-03" db="EMBL/GenBank/DDBJ databases">
        <title>Genomic Encyclopedia of Type Strains, Phase III (KMG-III): the genomes of soil and plant-associated and newly described type strains.</title>
        <authorList>
            <person name="Whitman W."/>
        </authorList>
    </citation>
    <scope>NUCLEOTIDE SEQUENCE [LARGE SCALE GENOMIC DNA]</scope>
    <source>
        <strain evidence="2 3">BSker1</strain>
    </source>
</reference>
<keyword evidence="3" id="KW-1185">Reference proteome</keyword>
<protein>
    <recommendedName>
        <fullName evidence="4">Sel1 repeat family protein</fullName>
    </recommendedName>
</protein>
<evidence type="ECO:0008006" key="4">
    <source>
        <dbReference type="Google" id="ProtNLM"/>
    </source>
</evidence>
<dbReference type="EMBL" id="JALJYF010000001">
    <property type="protein sequence ID" value="MCP1727274.1"/>
    <property type="molecule type" value="Genomic_DNA"/>
</dbReference>
<gene>
    <name evidence="2" type="ORF">J2T60_001239</name>
</gene>
<organism evidence="2 3">
    <name type="scientific">Natronospira proteinivora</name>
    <dbReference type="NCBI Taxonomy" id="1807133"/>
    <lineage>
        <taxon>Bacteria</taxon>
        <taxon>Pseudomonadati</taxon>
        <taxon>Pseudomonadota</taxon>
        <taxon>Gammaproteobacteria</taxon>
        <taxon>Natronospirales</taxon>
        <taxon>Natronospiraceae</taxon>
        <taxon>Natronospira</taxon>
    </lineage>
</organism>
<feature type="compositionally biased region" description="Acidic residues" evidence="1">
    <location>
        <begin position="60"/>
        <end position="73"/>
    </location>
</feature>
<feature type="compositionally biased region" description="Acidic residues" evidence="1">
    <location>
        <begin position="38"/>
        <end position="53"/>
    </location>
</feature>
<evidence type="ECO:0000313" key="3">
    <source>
        <dbReference type="Proteomes" id="UP001523550"/>
    </source>
</evidence>
<sequence>MSRQMLILMIISLAILLGLVWLLNENEEEAPDDSVITEAEEAPDQVPETDDQGQEQALASDEDTPTPEPDDEQTPGNDREEVLIEEPDWHNLGDVDTLAGRLEAAHEDGNPNAAYYLHELAMDCQHAVYHLDRLESDLEEADSPGERQNIQERLEKLSAMQEPCRNSRFETPHTATQEAVNWVWHSAERGHPDAMYDVVFGTWGSGPSMDDLDHGDEETRQARRQEYAQQLRDACHADGLYSMGVHLSRDSGVTEGLEMGQFTDVDGDTAQQMEGFAHRYAAALVQNEPRPAHAARRADHALTSAEEMDAQLLAEQIVQECD</sequence>
<evidence type="ECO:0000313" key="2">
    <source>
        <dbReference type="EMBL" id="MCP1727274.1"/>
    </source>
</evidence>
<dbReference type="RefSeq" id="WP_253446921.1">
    <property type="nucleotide sequence ID" value="NZ_JALJYF010000001.1"/>
</dbReference>
<accession>A0ABT1G7J1</accession>
<comment type="caution">
    <text evidence="2">The sequence shown here is derived from an EMBL/GenBank/DDBJ whole genome shotgun (WGS) entry which is preliminary data.</text>
</comment>
<proteinExistence type="predicted"/>
<feature type="region of interest" description="Disordered" evidence="1">
    <location>
        <begin position="29"/>
        <end position="78"/>
    </location>
</feature>
<name>A0ABT1G7J1_9GAMM</name>
<dbReference type="Proteomes" id="UP001523550">
    <property type="component" value="Unassembled WGS sequence"/>
</dbReference>
<evidence type="ECO:0000256" key="1">
    <source>
        <dbReference type="SAM" id="MobiDB-lite"/>
    </source>
</evidence>